<feature type="region of interest" description="Disordered" evidence="1">
    <location>
        <begin position="1"/>
        <end position="128"/>
    </location>
</feature>
<evidence type="ECO:0000313" key="3">
    <source>
        <dbReference type="Proteomes" id="UP000247409"/>
    </source>
</evidence>
<comment type="caution">
    <text evidence="2">The sequence shown here is derived from an EMBL/GenBank/DDBJ whole genome shotgun (WGS) entry which is preliminary data.</text>
</comment>
<dbReference type="Proteomes" id="UP000247409">
    <property type="component" value="Unassembled WGS sequence"/>
</dbReference>
<protein>
    <submittedName>
        <fullName evidence="2">Uncharacterized protein</fullName>
    </submittedName>
</protein>
<evidence type="ECO:0000256" key="1">
    <source>
        <dbReference type="SAM" id="MobiDB-lite"/>
    </source>
</evidence>
<dbReference type="EMBL" id="NBIV01000205">
    <property type="protein sequence ID" value="PXF41614.1"/>
    <property type="molecule type" value="Genomic_DNA"/>
</dbReference>
<proteinExistence type="predicted"/>
<dbReference type="AlphaFoldDB" id="A0A2V3IHP3"/>
<feature type="compositionally biased region" description="Polar residues" evidence="1">
    <location>
        <begin position="45"/>
        <end position="91"/>
    </location>
</feature>
<feature type="compositionally biased region" description="Basic residues" evidence="1">
    <location>
        <begin position="7"/>
        <end position="18"/>
    </location>
</feature>
<accession>A0A2V3IHP3</accession>
<sequence>MSEKVVHSRSKTATRRKPSSPPALRNEENCSKSSIARSHKRDSSRQQPPTSKMAQQKTRSSKTSNLRKSQSPPKTTQSPKLSPSASPNTNKTSKHVDTKPNSHTSSRTLKRAFTWKDPCNRSKTSPAPSKLEIAVSEQIVKWIGESLEKLIEVVQEKAFIGDIHVQRSRPRFDGLDRFGKHIDLGRKVVRHPQVTRFPCFFNVLQTVFGCLRTELDGLCDGYHSKRIQSLRLAAGHSRVVIFPRPSFGKKKGVCGHGPGCRDVHNVNVSTGDKPVADPTVYAELSRLRADLPNPTTYWTIIREASKFDLHPEIIGKYIVRTVLQHRQKGLLKRERVLGFANIMAPVREELQGLGEAAARKRDFIDEMQNKFRISPDSANPRLMALTSLSHQLAKKFVIEDCSTTVDGAPVCNRVVNDRCHSFWNSRYLFAGVKISRSEMKGVALDTITAIVENADMTYEHNLCPRGGWICKLSHVTNDRWKRFVVAGDYSLSKFYYEPENVRIMKTWSPKGESILFSPL</sequence>
<organism evidence="2 3">
    <name type="scientific">Gracilariopsis chorda</name>
    <dbReference type="NCBI Taxonomy" id="448386"/>
    <lineage>
        <taxon>Eukaryota</taxon>
        <taxon>Rhodophyta</taxon>
        <taxon>Florideophyceae</taxon>
        <taxon>Rhodymeniophycidae</taxon>
        <taxon>Gracilariales</taxon>
        <taxon>Gracilariaceae</taxon>
        <taxon>Gracilariopsis</taxon>
    </lineage>
</organism>
<evidence type="ECO:0000313" key="2">
    <source>
        <dbReference type="EMBL" id="PXF41614.1"/>
    </source>
</evidence>
<keyword evidence="3" id="KW-1185">Reference proteome</keyword>
<name>A0A2V3IHP3_9FLOR</name>
<reference evidence="2 3" key="1">
    <citation type="journal article" date="2018" name="Mol. Biol. Evol.">
        <title>Analysis of the draft genome of the red seaweed Gracilariopsis chorda provides insights into genome size evolution in Rhodophyta.</title>
        <authorList>
            <person name="Lee J."/>
            <person name="Yang E.C."/>
            <person name="Graf L."/>
            <person name="Yang J.H."/>
            <person name="Qiu H."/>
            <person name="Zel Zion U."/>
            <person name="Chan C.X."/>
            <person name="Stephens T.G."/>
            <person name="Weber A.P.M."/>
            <person name="Boo G.H."/>
            <person name="Boo S.M."/>
            <person name="Kim K.M."/>
            <person name="Shin Y."/>
            <person name="Jung M."/>
            <person name="Lee S.J."/>
            <person name="Yim H.S."/>
            <person name="Lee J.H."/>
            <person name="Bhattacharya D."/>
            <person name="Yoon H.S."/>
        </authorList>
    </citation>
    <scope>NUCLEOTIDE SEQUENCE [LARGE SCALE GENOMIC DNA]</scope>
    <source>
        <strain evidence="2 3">SKKU-2015</strain>
        <tissue evidence="2">Whole body</tissue>
    </source>
</reference>
<gene>
    <name evidence="2" type="ORF">BWQ96_08625</name>
</gene>